<feature type="chain" id="PRO_5036997055" evidence="3">
    <location>
        <begin position="23"/>
        <end position="379"/>
    </location>
</feature>
<feature type="signal peptide" evidence="3">
    <location>
        <begin position="1"/>
        <end position="22"/>
    </location>
</feature>
<organism evidence="5 6">
    <name type="scientific">Meloidogyne floridensis</name>
    <dbReference type="NCBI Taxonomy" id="298350"/>
    <lineage>
        <taxon>Eukaryota</taxon>
        <taxon>Metazoa</taxon>
        <taxon>Ecdysozoa</taxon>
        <taxon>Nematoda</taxon>
        <taxon>Chromadorea</taxon>
        <taxon>Rhabditida</taxon>
        <taxon>Tylenchina</taxon>
        <taxon>Tylenchomorpha</taxon>
        <taxon>Tylenchoidea</taxon>
        <taxon>Meloidogynidae</taxon>
        <taxon>Meloidogyninae</taxon>
        <taxon>Meloidogyne</taxon>
    </lineage>
</organism>
<comment type="caution">
    <text evidence="2">Lacks conserved residue(s) required for the propagation of feature annotation.</text>
</comment>
<dbReference type="SMART" id="SM00042">
    <property type="entry name" value="CUB"/>
    <property type="match status" value="1"/>
</dbReference>
<dbReference type="Gene3D" id="2.60.120.290">
    <property type="entry name" value="Spermadhesin, CUB domain"/>
    <property type="match status" value="1"/>
</dbReference>
<reference evidence="6" key="1">
    <citation type="submission" date="2022-11" db="UniProtKB">
        <authorList>
            <consortium name="WormBaseParasite"/>
        </authorList>
    </citation>
    <scope>IDENTIFICATION</scope>
</reference>
<dbReference type="WBParaSite" id="scf7180000420187.g4873">
    <property type="protein sequence ID" value="scf7180000420187.g4873"/>
    <property type="gene ID" value="scf7180000420187.g4873"/>
</dbReference>
<dbReference type="PROSITE" id="PS01180">
    <property type="entry name" value="CUB"/>
    <property type="match status" value="1"/>
</dbReference>
<evidence type="ECO:0000256" key="1">
    <source>
        <dbReference type="ARBA" id="ARBA00023157"/>
    </source>
</evidence>
<dbReference type="PANTHER" id="PTHR39385:SF2">
    <property type="entry name" value="SLIT-LIKE 3 PROTEIN"/>
    <property type="match status" value="1"/>
</dbReference>
<evidence type="ECO:0000313" key="5">
    <source>
        <dbReference type="Proteomes" id="UP000887560"/>
    </source>
</evidence>
<dbReference type="CDD" id="cd00041">
    <property type="entry name" value="CUB"/>
    <property type="match status" value="1"/>
</dbReference>
<sequence length="379" mass="43668">MIYYKLIFNLLLLLLLISAVFAESSEDVDSDTDCYCPREEIFDSNLKEGVFKSPGYPVQYCGSLDCRWNIQPEENTFIYAKLESFEIEKKYDTLEVYQTKWNGSKLMTAKLASLTGNSFIYEHSVQCRFSSSINGGLFFHFKTDDTRHSHPGFDISFVRKTDDDGNHLPHPCPEPFYFATNSVQYLPTSFKFEERCIFLINSTQAVKLTIKKFDSIKFKMEVFETDYFPSLYKYDQGGQLAKIESHPFNSFPLIVTSRTESVSILITSYDYDSLLGSEIEFISVKTDCDCFPNNLIVSQVQPLNLLSPGFPRYCRNLNCHTHISLENPAITSDYVECLQIQFNSFHTQVETDHLHLKIPDEMGDLISYVADLECLTFDR</sequence>
<dbReference type="AlphaFoldDB" id="A0A915NTM4"/>
<dbReference type="InterPro" id="IPR035914">
    <property type="entry name" value="Sperma_CUB_dom_sf"/>
</dbReference>
<name>A0A915NTM4_9BILA</name>
<keyword evidence="5" id="KW-1185">Reference proteome</keyword>
<keyword evidence="3" id="KW-0732">Signal</keyword>
<dbReference type="SUPFAM" id="SSF49854">
    <property type="entry name" value="Spermadhesin, CUB domain"/>
    <property type="match status" value="1"/>
</dbReference>
<protein>
    <submittedName>
        <fullName evidence="6">CUB domain-containing protein</fullName>
    </submittedName>
</protein>
<dbReference type="Proteomes" id="UP000887560">
    <property type="component" value="Unplaced"/>
</dbReference>
<evidence type="ECO:0000256" key="2">
    <source>
        <dbReference type="PROSITE-ProRule" id="PRU00059"/>
    </source>
</evidence>
<dbReference type="PANTHER" id="PTHR39385">
    <property type="entry name" value="PROTEIN CBG20422"/>
    <property type="match status" value="1"/>
</dbReference>
<keyword evidence="1" id="KW-1015">Disulfide bond</keyword>
<feature type="domain" description="CUB" evidence="4">
    <location>
        <begin position="36"/>
        <end position="160"/>
    </location>
</feature>
<evidence type="ECO:0000256" key="3">
    <source>
        <dbReference type="SAM" id="SignalP"/>
    </source>
</evidence>
<dbReference type="Pfam" id="PF00431">
    <property type="entry name" value="CUB"/>
    <property type="match status" value="1"/>
</dbReference>
<evidence type="ECO:0000313" key="6">
    <source>
        <dbReference type="WBParaSite" id="scf7180000420187.g4873"/>
    </source>
</evidence>
<proteinExistence type="predicted"/>
<dbReference type="InterPro" id="IPR000859">
    <property type="entry name" value="CUB_dom"/>
</dbReference>
<evidence type="ECO:0000259" key="4">
    <source>
        <dbReference type="PROSITE" id="PS01180"/>
    </source>
</evidence>
<accession>A0A915NTM4</accession>